<feature type="domain" description="Transposon Tn7 transposition protein TnsD C-terminal" evidence="1">
    <location>
        <begin position="2"/>
        <end position="132"/>
    </location>
</feature>
<name>A0AAE2UWW4_CLOBE</name>
<evidence type="ECO:0000313" key="3">
    <source>
        <dbReference type="Proteomes" id="UP000631418"/>
    </source>
</evidence>
<dbReference type="EMBL" id="JADOEF010000001">
    <property type="protein sequence ID" value="MBF7807865.1"/>
    <property type="molecule type" value="Genomic_DNA"/>
</dbReference>
<organism evidence="2 3">
    <name type="scientific">Clostridium beijerinckii</name>
    <name type="common">Clostridium MP</name>
    <dbReference type="NCBI Taxonomy" id="1520"/>
    <lineage>
        <taxon>Bacteria</taxon>
        <taxon>Bacillati</taxon>
        <taxon>Bacillota</taxon>
        <taxon>Clostridia</taxon>
        <taxon>Eubacteriales</taxon>
        <taxon>Clostridiaceae</taxon>
        <taxon>Clostridium</taxon>
    </lineage>
</organism>
<dbReference type="InterPro" id="IPR032750">
    <property type="entry name" value="TnsD_C"/>
</dbReference>
<protein>
    <recommendedName>
        <fullName evidence="1">Transposon Tn7 transposition protein TnsD C-terminal domain-containing protein</fullName>
    </recommendedName>
</protein>
<dbReference type="AlphaFoldDB" id="A0AAE2UWW4"/>
<comment type="caution">
    <text evidence="2">The sequence shown here is derived from an EMBL/GenBank/DDBJ whole genome shotgun (WGS) entry which is preliminary data.</text>
</comment>
<accession>A0AAE2UWW4</accession>
<gene>
    <name evidence="2" type="ORF">IS491_03980</name>
</gene>
<dbReference type="Pfam" id="PF15978">
    <property type="entry name" value="TnsD"/>
    <property type="match status" value="1"/>
</dbReference>
<proteinExistence type="predicted"/>
<reference evidence="2" key="1">
    <citation type="submission" date="2020-11" db="EMBL/GenBank/DDBJ databases">
        <authorList>
            <person name="Thieme N."/>
            <person name="Liebl W."/>
            <person name="Zverlov V."/>
        </authorList>
    </citation>
    <scope>NUCLEOTIDE SEQUENCE</scope>
    <source>
        <strain evidence="2">NT08</strain>
    </source>
</reference>
<sequence length="132" mass="15175">MLMQKGLASNTGIINWKKVDVGFLGFFSSDFLDISKSNIMIDSAFTWTKMLLKRKTLVNPIRNILFIEFLFGSLKDIINFKETEYRPFGEGTWPCLNPVAVHYKKDVVTNLEISNRSTADKPFGIFKCKYGY</sequence>
<dbReference type="Proteomes" id="UP000631418">
    <property type="component" value="Unassembled WGS sequence"/>
</dbReference>
<evidence type="ECO:0000313" key="2">
    <source>
        <dbReference type="EMBL" id="MBF7807865.1"/>
    </source>
</evidence>
<evidence type="ECO:0000259" key="1">
    <source>
        <dbReference type="Pfam" id="PF15978"/>
    </source>
</evidence>